<evidence type="ECO:0000313" key="7">
    <source>
        <dbReference type="Proteomes" id="UP000505325"/>
    </source>
</evidence>
<evidence type="ECO:0000256" key="4">
    <source>
        <dbReference type="ARBA" id="ARBA00023163"/>
    </source>
</evidence>
<dbReference type="FunFam" id="1.10.10.10:FF:000001">
    <property type="entry name" value="LysR family transcriptional regulator"/>
    <property type="match status" value="1"/>
</dbReference>
<dbReference type="EMBL" id="CP054212">
    <property type="protein sequence ID" value="QKJ87133.1"/>
    <property type="molecule type" value="Genomic_DNA"/>
</dbReference>
<dbReference type="SUPFAM" id="SSF46785">
    <property type="entry name" value="Winged helix' DNA-binding domain"/>
    <property type="match status" value="1"/>
</dbReference>
<dbReference type="GO" id="GO:0003677">
    <property type="term" value="F:DNA binding"/>
    <property type="evidence" value="ECO:0007669"/>
    <property type="project" value="UniProtKB-KW"/>
</dbReference>
<proteinExistence type="inferred from homology"/>
<feature type="domain" description="HTH lysR-type" evidence="5">
    <location>
        <begin position="1"/>
        <end position="58"/>
    </location>
</feature>
<dbReference type="InterPro" id="IPR036388">
    <property type="entry name" value="WH-like_DNA-bd_sf"/>
</dbReference>
<dbReference type="GO" id="GO:0005829">
    <property type="term" value="C:cytosol"/>
    <property type="evidence" value="ECO:0007669"/>
    <property type="project" value="TreeGrafter"/>
</dbReference>
<protein>
    <submittedName>
        <fullName evidence="6">LysR family transcriptional regulator</fullName>
    </submittedName>
</protein>
<evidence type="ECO:0000313" key="6">
    <source>
        <dbReference type="EMBL" id="QKJ87133.1"/>
    </source>
</evidence>
<dbReference type="Pfam" id="PF03466">
    <property type="entry name" value="LysR_substrate"/>
    <property type="match status" value="1"/>
</dbReference>
<keyword evidence="3" id="KW-0238">DNA-binding</keyword>
<accession>A0A6M8UPD6</accession>
<keyword evidence="4" id="KW-0804">Transcription</keyword>
<keyword evidence="7" id="KW-1185">Reference proteome</keyword>
<dbReference type="KEGG" id="pmak:PMPD1_2188"/>
<dbReference type="CDD" id="cd05466">
    <property type="entry name" value="PBP2_LTTR_substrate"/>
    <property type="match status" value="1"/>
</dbReference>
<dbReference type="InterPro" id="IPR005119">
    <property type="entry name" value="LysR_subst-bd"/>
</dbReference>
<evidence type="ECO:0000256" key="2">
    <source>
        <dbReference type="ARBA" id="ARBA00023015"/>
    </source>
</evidence>
<dbReference type="InterPro" id="IPR000847">
    <property type="entry name" value="LysR_HTH_N"/>
</dbReference>
<dbReference type="InterPro" id="IPR036390">
    <property type="entry name" value="WH_DNA-bd_sf"/>
</dbReference>
<dbReference type="SUPFAM" id="SSF53850">
    <property type="entry name" value="Periplasmic binding protein-like II"/>
    <property type="match status" value="1"/>
</dbReference>
<dbReference type="Pfam" id="PF00126">
    <property type="entry name" value="HTH_1"/>
    <property type="match status" value="1"/>
</dbReference>
<sequence length="307" mass="34664">MTLQQLHYFLTAIEFGTLSKAAEHLHISQPSLSEQILKLEHELGTHLFIRTNRRLILTEAGVRLAPYARAATTEAQRGYEAVQSVRELKGGVASFGTFGTAYQYFLADLIAEFRMTYPEVRLRLVGLNSSEVAQAVTEGEIEAGLVMLPVDAKNLVVSEPVWSTQIGYISASETRLVGSKDIHALLSAPLILSEASWHNRDPIRRLLKERARQVGANLEPLIEVEHQSTAFELASRGLGDLIATRPMLYHLGYHDRLMWVPVEPPAFEVFSFIHRADTAISSATRELMRLMRRYLDEVQRKYSHIER</sequence>
<dbReference type="RefSeq" id="WP_173634098.1">
    <property type="nucleotide sequence ID" value="NZ_CP054212.1"/>
</dbReference>
<dbReference type="Gene3D" id="1.10.10.10">
    <property type="entry name" value="Winged helix-like DNA-binding domain superfamily/Winged helix DNA-binding domain"/>
    <property type="match status" value="1"/>
</dbReference>
<dbReference type="PRINTS" id="PR00039">
    <property type="entry name" value="HTHLYSR"/>
</dbReference>
<organism evidence="6 7">
    <name type="scientific">Paramixta manurensis</name>
    <dbReference type="NCBI Taxonomy" id="2740817"/>
    <lineage>
        <taxon>Bacteria</taxon>
        <taxon>Pseudomonadati</taxon>
        <taxon>Pseudomonadota</taxon>
        <taxon>Gammaproteobacteria</taxon>
        <taxon>Enterobacterales</taxon>
        <taxon>Erwiniaceae</taxon>
        <taxon>Paramixta</taxon>
    </lineage>
</organism>
<dbReference type="InterPro" id="IPR050950">
    <property type="entry name" value="HTH-type_LysR_regulators"/>
</dbReference>
<comment type="similarity">
    <text evidence="1">Belongs to the LysR transcriptional regulatory family.</text>
</comment>
<evidence type="ECO:0000259" key="5">
    <source>
        <dbReference type="PROSITE" id="PS50931"/>
    </source>
</evidence>
<reference evidence="6 7" key="1">
    <citation type="submission" date="2020-06" db="EMBL/GenBank/DDBJ databases">
        <title>Genome sequence of Paramixta manurensis strain PD-1.</title>
        <authorList>
            <person name="Lee C.W."/>
            <person name="Kim J."/>
        </authorList>
    </citation>
    <scope>NUCLEOTIDE SEQUENCE [LARGE SCALE GENOMIC DNA]</scope>
    <source>
        <strain evidence="6 7">PD-1</strain>
    </source>
</reference>
<dbReference type="Proteomes" id="UP000505325">
    <property type="component" value="Chromosome"/>
</dbReference>
<gene>
    <name evidence="6" type="ORF">PMPD1_2188</name>
</gene>
<dbReference type="PROSITE" id="PS50931">
    <property type="entry name" value="HTH_LYSR"/>
    <property type="match status" value="1"/>
</dbReference>
<name>A0A6M8UPD6_9GAMM</name>
<dbReference type="Gene3D" id="3.40.190.290">
    <property type="match status" value="1"/>
</dbReference>
<evidence type="ECO:0000256" key="1">
    <source>
        <dbReference type="ARBA" id="ARBA00009437"/>
    </source>
</evidence>
<evidence type="ECO:0000256" key="3">
    <source>
        <dbReference type="ARBA" id="ARBA00023125"/>
    </source>
</evidence>
<dbReference type="AlphaFoldDB" id="A0A6M8UPD6"/>
<dbReference type="PANTHER" id="PTHR30419">
    <property type="entry name" value="HTH-TYPE TRANSCRIPTIONAL REGULATOR YBHD"/>
    <property type="match status" value="1"/>
</dbReference>
<keyword evidence="2" id="KW-0805">Transcription regulation</keyword>
<dbReference type="GO" id="GO:0003700">
    <property type="term" value="F:DNA-binding transcription factor activity"/>
    <property type="evidence" value="ECO:0007669"/>
    <property type="project" value="InterPro"/>
</dbReference>